<keyword evidence="5" id="KW-0560">Oxidoreductase</keyword>
<feature type="compositionally biased region" description="Basic and acidic residues" evidence="7">
    <location>
        <begin position="1"/>
        <end position="21"/>
    </location>
</feature>
<reference evidence="9" key="1">
    <citation type="journal article" date="2016" name="Mol. Ecol. Resour.">
        <title>Evaluation of the impact of RNA preservation methods of spiders for de novo transcriptome assembly.</title>
        <authorList>
            <person name="Kono N."/>
            <person name="Nakamura H."/>
            <person name="Ito Y."/>
            <person name="Tomita M."/>
            <person name="Arakawa K."/>
        </authorList>
    </citation>
    <scope>NUCLEOTIDE SEQUENCE</scope>
    <source>
        <tissue evidence="9">Whole body</tissue>
    </source>
</reference>
<dbReference type="Gene3D" id="4.10.91.20">
    <property type="match status" value="1"/>
</dbReference>
<dbReference type="SUPFAM" id="SSF56634">
    <property type="entry name" value="Heme-dependent catalase-like"/>
    <property type="match status" value="1"/>
</dbReference>
<dbReference type="InterPro" id="IPR018028">
    <property type="entry name" value="Catalase"/>
</dbReference>
<evidence type="ECO:0000256" key="3">
    <source>
        <dbReference type="ARBA" id="ARBA00022617"/>
    </source>
</evidence>
<organism evidence="9">
    <name type="scientific">Parasteatoda tepidariorum</name>
    <name type="common">Common house spider</name>
    <name type="synonym">Achaearanea tepidariorum</name>
    <dbReference type="NCBI Taxonomy" id="114398"/>
    <lineage>
        <taxon>Eukaryota</taxon>
        <taxon>Metazoa</taxon>
        <taxon>Ecdysozoa</taxon>
        <taxon>Arthropoda</taxon>
        <taxon>Chelicerata</taxon>
        <taxon>Arachnida</taxon>
        <taxon>Araneae</taxon>
        <taxon>Araneomorphae</taxon>
        <taxon>Entelegynae</taxon>
        <taxon>Araneoidea</taxon>
        <taxon>Theridiidae</taxon>
        <taxon>Parasteatoda</taxon>
    </lineage>
</organism>
<evidence type="ECO:0000256" key="6">
    <source>
        <dbReference type="ARBA" id="ARBA00023004"/>
    </source>
</evidence>
<dbReference type="GO" id="GO:0042542">
    <property type="term" value="P:response to hydrogen peroxide"/>
    <property type="evidence" value="ECO:0007669"/>
    <property type="project" value="TreeGrafter"/>
</dbReference>
<evidence type="ECO:0000256" key="5">
    <source>
        <dbReference type="ARBA" id="ARBA00023002"/>
    </source>
</evidence>
<keyword evidence="3" id="KW-0349">Heme</keyword>
<dbReference type="GO" id="GO:0046872">
    <property type="term" value="F:metal ion binding"/>
    <property type="evidence" value="ECO:0007669"/>
    <property type="project" value="UniProtKB-KW"/>
</dbReference>
<dbReference type="GO" id="GO:0005739">
    <property type="term" value="C:mitochondrion"/>
    <property type="evidence" value="ECO:0007669"/>
    <property type="project" value="TreeGrafter"/>
</dbReference>
<dbReference type="GO" id="GO:0004096">
    <property type="term" value="F:catalase activity"/>
    <property type="evidence" value="ECO:0007669"/>
    <property type="project" value="InterPro"/>
</dbReference>
<feature type="domain" description="Catalase core" evidence="8">
    <location>
        <begin position="25"/>
        <end position="63"/>
    </location>
</feature>
<dbReference type="PANTHER" id="PTHR11465:SF9">
    <property type="entry name" value="CATALASE"/>
    <property type="match status" value="1"/>
</dbReference>
<evidence type="ECO:0000259" key="8">
    <source>
        <dbReference type="Pfam" id="PF00199"/>
    </source>
</evidence>
<evidence type="ECO:0000256" key="2">
    <source>
        <dbReference type="ARBA" id="ARBA00022559"/>
    </source>
</evidence>
<dbReference type="EMBL" id="IAAA01060507">
    <property type="protein sequence ID" value="LAA12600.1"/>
    <property type="molecule type" value="mRNA"/>
</dbReference>
<dbReference type="GO" id="GO:0005777">
    <property type="term" value="C:peroxisome"/>
    <property type="evidence" value="ECO:0007669"/>
    <property type="project" value="TreeGrafter"/>
</dbReference>
<dbReference type="InterPro" id="IPR011614">
    <property type="entry name" value="Catalase_core"/>
</dbReference>
<name>A0A2L2YYR5_PARTP</name>
<accession>A0A2L2YYR5</accession>
<keyword evidence="4" id="KW-0479">Metal-binding</keyword>
<dbReference type="AlphaFoldDB" id="A0A2L2YYR5"/>
<evidence type="ECO:0000313" key="9">
    <source>
        <dbReference type="EMBL" id="LAA12600.1"/>
    </source>
</evidence>
<evidence type="ECO:0000256" key="4">
    <source>
        <dbReference type="ARBA" id="ARBA00022723"/>
    </source>
</evidence>
<proteinExistence type="evidence at transcript level"/>
<dbReference type="OrthoDB" id="6880011at2759"/>
<dbReference type="GO" id="GO:0020037">
    <property type="term" value="F:heme binding"/>
    <property type="evidence" value="ECO:0007669"/>
    <property type="project" value="InterPro"/>
</dbReference>
<feature type="region of interest" description="Disordered" evidence="7">
    <location>
        <begin position="1"/>
        <end position="26"/>
    </location>
</feature>
<dbReference type="PANTHER" id="PTHR11465">
    <property type="entry name" value="CATALASE"/>
    <property type="match status" value="1"/>
</dbReference>
<dbReference type="Pfam" id="PF00199">
    <property type="entry name" value="Catalase"/>
    <property type="match status" value="1"/>
</dbReference>
<protein>
    <submittedName>
        <fullName evidence="9">Catalase</fullName>
    </submittedName>
</protein>
<sequence length="64" mass="7089">MPRDKAAEQLSEYKERQKGKSEVLTTASGCPIGDKFNSLTIGPRGPILLQDAVYLDELAHFVRV</sequence>
<evidence type="ECO:0000256" key="7">
    <source>
        <dbReference type="SAM" id="MobiDB-lite"/>
    </source>
</evidence>
<dbReference type="InterPro" id="IPR020835">
    <property type="entry name" value="Catalase_sf"/>
</dbReference>
<evidence type="ECO:0000256" key="1">
    <source>
        <dbReference type="ARBA" id="ARBA00005329"/>
    </source>
</evidence>
<keyword evidence="6" id="KW-0408">Iron</keyword>
<keyword evidence="2" id="KW-0575">Peroxidase</keyword>
<dbReference type="GO" id="GO:0042744">
    <property type="term" value="P:hydrogen peroxide catabolic process"/>
    <property type="evidence" value="ECO:0007669"/>
    <property type="project" value="TreeGrafter"/>
</dbReference>
<comment type="similarity">
    <text evidence="1">Belongs to the catalase family.</text>
</comment>